<organism evidence="2 3">
    <name type="scientific">Candidatus Avelusimicrobium gallicola</name>
    <dbReference type="NCBI Taxonomy" id="2562704"/>
    <lineage>
        <taxon>Bacteria</taxon>
        <taxon>Pseudomonadati</taxon>
        <taxon>Elusimicrobiota</taxon>
        <taxon>Elusimicrobia</taxon>
        <taxon>Elusimicrobiales</taxon>
        <taxon>Elusimicrobiaceae</taxon>
        <taxon>Candidatus Avelusimicrobium</taxon>
    </lineage>
</organism>
<dbReference type="Proteomes" id="UP000725649">
    <property type="component" value="Unassembled WGS sequence"/>
</dbReference>
<name>A0A928HIW9_9BACT</name>
<feature type="transmembrane region" description="Helical" evidence="1">
    <location>
        <begin position="21"/>
        <end position="48"/>
    </location>
</feature>
<keyword evidence="1" id="KW-0812">Transmembrane</keyword>
<keyword evidence="1" id="KW-1133">Transmembrane helix</keyword>
<reference evidence="2" key="1">
    <citation type="submission" date="2019-04" db="EMBL/GenBank/DDBJ databases">
        <title>Evolution of Biomass-Degrading Anaerobic Consortia Revealed by Metagenomics.</title>
        <authorList>
            <person name="Peng X."/>
        </authorList>
    </citation>
    <scope>NUCLEOTIDE SEQUENCE</scope>
    <source>
        <strain evidence="2">SIG66</strain>
    </source>
</reference>
<evidence type="ECO:0000256" key="1">
    <source>
        <dbReference type="SAM" id="Phobius"/>
    </source>
</evidence>
<dbReference type="EMBL" id="SUVG01000005">
    <property type="protein sequence ID" value="MBE6421450.1"/>
    <property type="molecule type" value="Genomic_DNA"/>
</dbReference>
<feature type="transmembrane region" description="Helical" evidence="1">
    <location>
        <begin position="60"/>
        <end position="85"/>
    </location>
</feature>
<evidence type="ECO:0000313" key="2">
    <source>
        <dbReference type="EMBL" id="MBE6421450.1"/>
    </source>
</evidence>
<accession>A0A928HIW9</accession>
<feature type="transmembrane region" description="Helical" evidence="1">
    <location>
        <begin position="261"/>
        <end position="279"/>
    </location>
</feature>
<comment type="caution">
    <text evidence="2">The sequence shown here is derived from an EMBL/GenBank/DDBJ whole genome shotgun (WGS) entry which is preliminary data.</text>
</comment>
<gene>
    <name evidence="2" type="ORF">E7027_04895</name>
</gene>
<keyword evidence="1" id="KW-0472">Membrane</keyword>
<sequence length="304" mass="34899">MKIQIKSPEDALLSHYFHRSVIITSVVLIAAVVFLCMDGLFEFVWSMLKDFLTYLKAESFVTWISILFLMVAVPVACILTFVEVFNSPKNGKNKFTHLHFTPTGLILVKKYMPKKNVFLPFEETDFDFTLEVSEKLNKHHMPIPCIKGIQMLFTQANGTKIIIKHFGALPFFYQIANKAKKFRSFSYKTVTEKADSVVQQKLSKFATEQMDNFFNHGLFIKYSPDTHFSLYLSAFFFLGIAGLLLYTYLKLGTADKDLRFTVFYALPALFALPGIYYLAQPIKDFFVAKRLKALKVKTHPPNGK</sequence>
<evidence type="ECO:0000313" key="3">
    <source>
        <dbReference type="Proteomes" id="UP000725649"/>
    </source>
</evidence>
<protein>
    <submittedName>
        <fullName evidence="2">Uncharacterized protein</fullName>
    </submittedName>
</protein>
<proteinExistence type="predicted"/>
<dbReference type="AlphaFoldDB" id="A0A928HIW9"/>
<feature type="transmembrane region" description="Helical" evidence="1">
    <location>
        <begin position="228"/>
        <end position="249"/>
    </location>
</feature>